<protein>
    <submittedName>
        <fullName evidence="2">Uncharacterized protein</fullName>
    </submittedName>
</protein>
<feature type="non-terminal residue" evidence="2">
    <location>
        <position position="1"/>
    </location>
</feature>
<dbReference type="EMBL" id="CYRY02041783">
    <property type="protein sequence ID" value="VCX31594.1"/>
    <property type="molecule type" value="Genomic_DNA"/>
</dbReference>
<reference evidence="2 3" key="1">
    <citation type="submission" date="2018-10" db="EMBL/GenBank/DDBJ databases">
        <authorList>
            <person name="Ekblom R."/>
            <person name="Jareborg N."/>
        </authorList>
    </citation>
    <scope>NUCLEOTIDE SEQUENCE [LARGE SCALE GENOMIC DNA]</scope>
    <source>
        <tissue evidence="2">Muscle</tissue>
    </source>
</reference>
<keyword evidence="3" id="KW-1185">Reference proteome</keyword>
<name>A0A9X9M448_GULGU</name>
<gene>
    <name evidence="2" type="ORF">BN2614_LOCUS3</name>
</gene>
<proteinExistence type="predicted"/>
<feature type="region of interest" description="Disordered" evidence="1">
    <location>
        <begin position="48"/>
        <end position="71"/>
    </location>
</feature>
<evidence type="ECO:0000313" key="2">
    <source>
        <dbReference type="EMBL" id="VCX31594.1"/>
    </source>
</evidence>
<organism evidence="2 3">
    <name type="scientific">Gulo gulo</name>
    <name type="common">Wolverine</name>
    <name type="synonym">Gluton</name>
    <dbReference type="NCBI Taxonomy" id="48420"/>
    <lineage>
        <taxon>Eukaryota</taxon>
        <taxon>Metazoa</taxon>
        <taxon>Chordata</taxon>
        <taxon>Craniata</taxon>
        <taxon>Vertebrata</taxon>
        <taxon>Euteleostomi</taxon>
        <taxon>Mammalia</taxon>
        <taxon>Eutheria</taxon>
        <taxon>Laurasiatheria</taxon>
        <taxon>Carnivora</taxon>
        <taxon>Caniformia</taxon>
        <taxon>Musteloidea</taxon>
        <taxon>Mustelidae</taxon>
        <taxon>Guloninae</taxon>
        <taxon>Gulo</taxon>
    </lineage>
</organism>
<evidence type="ECO:0000313" key="3">
    <source>
        <dbReference type="Proteomes" id="UP000269945"/>
    </source>
</evidence>
<sequence>PSGGGSRWLLSVLDSEASVFPEECVRASTHSRGSSMQREREGQICQAGSLMRGPMPGPWDHNLSRRQTLND</sequence>
<dbReference type="AlphaFoldDB" id="A0A9X9M448"/>
<comment type="caution">
    <text evidence="2">The sequence shown here is derived from an EMBL/GenBank/DDBJ whole genome shotgun (WGS) entry which is preliminary data.</text>
</comment>
<accession>A0A9X9M448</accession>
<evidence type="ECO:0000256" key="1">
    <source>
        <dbReference type="SAM" id="MobiDB-lite"/>
    </source>
</evidence>
<dbReference type="Proteomes" id="UP000269945">
    <property type="component" value="Unassembled WGS sequence"/>
</dbReference>